<dbReference type="GO" id="GO:0048013">
    <property type="term" value="P:ephrin receptor signaling pathway"/>
    <property type="evidence" value="ECO:0007669"/>
    <property type="project" value="TreeGrafter"/>
</dbReference>
<accession>A0A914WU67</accession>
<feature type="compositionally biased region" description="Basic and acidic residues" evidence="8">
    <location>
        <begin position="193"/>
        <end position="202"/>
    </location>
</feature>
<evidence type="ECO:0000313" key="11">
    <source>
        <dbReference type="WBParaSite" id="PSAMB.scaffold541size47719.g6785.t1"/>
    </source>
</evidence>
<feature type="region of interest" description="Disordered" evidence="8">
    <location>
        <begin position="275"/>
        <end position="355"/>
    </location>
</feature>
<comment type="similarity">
    <text evidence="6 7">Belongs to the ephrin family.</text>
</comment>
<feature type="compositionally biased region" description="Basic and acidic residues" evidence="8">
    <location>
        <begin position="323"/>
        <end position="340"/>
    </location>
</feature>
<keyword evidence="10" id="KW-1185">Reference proteome</keyword>
<feature type="domain" description="Ephrin RBD" evidence="9">
    <location>
        <begin position="31"/>
        <end position="170"/>
    </location>
</feature>
<name>A0A914WU67_9BILA</name>
<dbReference type="SUPFAM" id="SSF49503">
    <property type="entry name" value="Cupredoxins"/>
    <property type="match status" value="1"/>
</dbReference>
<evidence type="ECO:0000256" key="1">
    <source>
        <dbReference type="ARBA" id="ARBA00004370"/>
    </source>
</evidence>
<dbReference type="PROSITE" id="PS51551">
    <property type="entry name" value="EPHRIN_RBD_2"/>
    <property type="match status" value="1"/>
</dbReference>
<feature type="compositionally biased region" description="Polar residues" evidence="8">
    <location>
        <begin position="303"/>
        <end position="312"/>
    </location>
</feature>
<dbReference type="GO" id="GO:0005886">
    <property type="term" value="C:plasma membrane"/>
    <property type="evidence" value="ECO:0007669"/>
    <property type="project" value="TreeGrafter"/>
</dbReference>
<comment type="caution">
    <text evidence="6">Lacks conserved residue(s) required for the propagation of feature annotation.</text>
</comment>
<evidence type="ECO:0000256" key="5">
    <source>
        <dbReference type="ARBA" id="ARBA00023180"/>
    </source>
</evidence>
<dbReference type="InterPro" id="IPR008972">
    <property type="entry name" value="Cupredoxin"/>
</dbReference>
<feature type="compositionally biased region" description="Acidic residues" evidence="8">
    <location>
        <begin position="203"/>
        <end position="215"/>
    </location>
</feature>
<dbReference type="GO" id="GO:0046875">
    <property type="term" value="F:ephrin receptor binding"/>
    <property type="evidence" value="ECO:0007669"/>
    <property type="project" value="TreeGrafter"/>
</dbReference>
<organism evidence="10 11">
    <name type="scientific">Plectus sambesii</name>
    <dbReference type="NCBI Taxonomy" id="2011161"/>
    <lineage>
        <taxon>Eukaryota</taxon>
        <taxon>Metazoa</taxon>
        <taxon>Ecdysozoa</taxon>
        <taxon>Nematoda</taxon>
        <taxon>Chromadorea</taxon>
        <taxon>Plectida</taxon>
        <taxon>Plectina</taxon>
        <taxon>Plectoidea</taxon>
        <taxon>Plectidae</taxon>
        <taxon>Plectus</taxon>
    </lineage>
</organism>
<dbReference type="InterPro" id="IPR031328">
    <property type="entry name" value="Ephrin"/>
</dbReference>
<dbReference type="PANTHER" id="PTHR11304">
    <property type="entry name" value="EPHRIN"/>
    <property type="match status" value="1"/>
</dbReference>
<evidence type="ECO:0000256" key="2">
    <source>
        <dbReference type="ARBA" id="ARBA00022729"/>
    </source>
</evidence>
<evidence type="ECO:0000256" key="6">
    <source>
        <dbReference type="PROSITE-ProRule" id="PRU00884"/>
    </source>
</evidence>
<comment type="subcellular location">
    <subcellularLocation>
        <location evidence="1">Membrane</location>
    </subcellularLocation>
</comment>
<sequence>MTPVGGQWTVEGAAASCARPPVDISCNLVFSDNVARFGGAEMFPSDPDGGVLTLTAEIMDTLTIHCPFYNDSTLSEQTEQAIIYRVTKAGFDKCRLDDETSQPVAMCTDPFNVVTIPLVFRQFTPVPSGLEYRPGQTYYFISTSDGSKDGLNFRLGGLCFEQNLRIQVVIEGDEEAIDNDNENDNDGDVVEETEPKQGAAEDKDGDDEDEDEDYEAPLSPKFRRPSSFLRVNPGYAFPTNSLDPFLGPFSSDADATTPLYWNNFIRKAFSGQVGQERFTTAPPSRREPFGNDNLEDSRDETPMTYSVFNAPSDTGKRRGLRAKNGDEAESQKSSDLEARESLSGNDSDAHDPGYEIHEVHDLPSTSYRSSSSRGTSSFGLLLLFTSLIAAIRWLL</sequence>
<keyword evidence="4" id="KW-1015">Disulfide bond</keyword>
<feature type="compositionally biased region" description="Basic and acidic residues" evidence="8">
    <location>
        <begin position="284"/>
        <end position="301"/>
    </location>
</feature>
<dbReference type="PRINTS" id="PR01347">
    <property type="entry name" value="EPHRIN"/>
</dbReference>
<evidence type="ECO:0000256" key="3">
    <source>
        <dbReference type="ARBA" id="ARBA00023136"/>
    </source>
</evidence>
<reference evidence="11" key="1">
    <citation type="submission" date="2022-11" db="UniProtKB">
        <authorList>
            <consortium name="WormBaseParasite"/>
        </authorList>
    </citation>
    <scope>IDENTIFICATION</scope>
</reference>
<evidence type="ECO:0000259" key="9">
    <source>
        <dbReference type="PROSITE" id="PS51551"/>
    </source>
</evidence>
<evidence type="ECO:0000256" key="7">
    <source>
        <dbReference type="RuleBase" id="RU004375"/>
    </source>
</evidence>
<dbReference type="InterPro" id="IPR001799">
    <property type="entry name" value="Ephrin_RBD"/>
</dbReference>
<keyword evidence="5" id="KW-0325">Glycoprotein</keyword>
<keyword evidence="2" id="KW-0732">Signal</keyword>
<dbReference type="AlphaFoldDB" id="A0A914WU67"/>
<evidence type="ECO:0000256" key="4">
    <source>
        <dbReference type="ARBA" id="ARBA00023157"/>
    </source>
</evidence>
<protein>
    <submittedName>
        <fullName evidence="11">Ephrin RBD domain-containing protein</fullName>
    </submittedName>
</protein>
<dbReference type="PANTHER" id="PTHR11304:SF43">
    <property type="entry name" value="EPHRIN RBD DOMAIN-CONTAINING PROTEIN"/>
    <property type="match status" value="1"/>
</dbReference>
<dbReference type="CDD" id="cd02675">
    <property type="entry name" value="Ephrin_ectodomain"/>
    <property type="match status" value="1"/>
</dbReference>
<keyword evidence="3 7" id="KW-0472">Membrane</keyword>
<feature type="region of interest" description="Disordered" evidence="8">
    <location>
        <begin position="175"/>
        <end position="225"/>
    </location>
</feature>
<dbReference type="GO" id="GO:0007411">
    <property type="term" value="P:axon guidance"/>
    <property type="evidence" value="ECO:0007669"/>
    <property type="project" value="TreeGrafter"/>
</dbReference>
<proteinExistence type="inferred from homology"/>
<dbReference type="Gene3D" id="2.60.40.420">
    <property type="entry name" value="Cupredoxins - blue copper proteins"/>
    <property type="match status" value="1"/>
</dbReference>
<evidence type="ECO:0000256" key="8">
    <source>
        <dbReference type="SAM" id="MobiDB-lite"/>
    </source>
</evidence>
<dbReference type="Pfam" id="PF00812">
    <property type="entry name" value="Ephrin"/>
    <property type="match status" value="1"/>
</dbReference>
<dbReference type="WBParaSite" id="PSAMB.scaffold541size47719.g6785.t1">
    <property type="protein sequence ID" value="PSAMB.scaffold541size47719.g6785.t1"/>
    <property type="gene ID" value="PSAMB.scaffold541size47719.g6785"/>
</dbReference>
<dbReference type="Proteomes" id="UP000887566">
    <property type="component" value="Unplaced"/>
</dbReference>
<feature type="compositionally biased region" description="Acidic residues" evidence="8">
    <location>
        <begin position="175"/>
        <end position="192"/>
    </location>
</feature>
<evidence type="ECO:0000313" key="10">
    <source>
        <dbReference type="Proteomes" id="UP000887566"/>
    </source>
</evidence>